<reference evidence="5 6" key="1">
    <citation type="submission" date="2018-06" db="EMBL/GenBank/DDBJ databases">
        <title>Comparative genomics reveals the genomic features of Rhizophagus irregularis, R. cerebriforme, R. diaphanum and Gigaspora rosea, and their symbiotic lifestyle signature.</title>
        <authorList>
            <person name="Morin E."/>
            <person name="San Clemente H."/>
            <person name="Chen E.C.H."/>
            <person name="De La Providencia I."/>
            <person name="Hainaut M."/>
            <person name="Kuo A."/>
            <person name="Kohler A."/>
            <person name="Murat C."/>
            <person name="Tang N."/>
            <person name="Roy S."/>
            <person name="Loubradou J."/>
            <person name="Henrissat B."/>
            <person name="Grigoriev I.V."/>
            <person name="Corradi N."/>
            <person name="Roux C."/>
            <person name="Martin F.M."/>
        </authorList>
    </citation>
    <scope>NUCLEOTIDE SEQUENCE [LARGE SCALE GENOMIC DNA]</scope>
    <source>
        <strain evidence="5 6">DAOM 194757</strain>
    </source>
</reference>
<dbReference type="AlphaFoldDB" id="A0A397VFH5"/>
<comment type="subcellular location">
    <subcellularLocation>
        <location evidence="1">Host cell</location>
    </subcellularLocation>
    <subcellularLocation>
        <location evidence="2">Secreted</location>
    </subcellularLocation>
</comment>
<evidence type="ECO:0000256" key="2">
    <source>
        <dbReference type="ARBA" id="ARBA00004613"/>
    </source>
</evidence>
<accession>A0A397VFH5</accession>
<comment type="caution">
    <text evidence="5">The sequence shown here is derived from an EMBL/GenBank/DDBJ whole genome shotgun (WGS) entry which is preliminary data.</text>
</comment>
<dbReference type="EMBL" id="QKWP01000375">
    <property type="protein sequence ID" value="RIB21204.1"/>
    <property type="molecule type" value="Genomic_DNA"/>
</dbReference>
<dbReference type="Pfam" id="PF20147">
    <property type="entry name" value="Crinkler"/>
    <property type="match status" value="1"/>
</dbReference>
<sequence length="116" mass="12875">MQISGFELPKSLLEISKSKNAGDLKRAIKKDSRPLLDKFATKDLKLWSINIDLTTENPQQAALGDLNANITSVLGGQLLDDSLKLIEEEFPTLPNKHAHVIVELPTSSNVANKWRK</sequence>
<keyword evidence="3" id="KW-0964">Secreted</keyword>
<dbReference type="OrthoDB" id="2673191at2759"/>
<evidence type="ECO:0000259" key="4">
    <source>
        <dbReference type="Pfam" id="PF20147"/>
    </source>
</evidence>
<dbReference type="GO" id="GO:0043657">
    <property type="term" value="C:host cell"/>
    <property type="evidence" value="ECO:0007669"/>
    <property type="project" value="UniProtKB-SubCell"/>
</dbReference>
<dbReference type="InterPro" id="IPR045379">
    <property type="entry name" value="Crinkler_N"/>
</dbReference>
<name>A0A397VFH5_9GLOM</name>
<dbReference type="GO" id="GO:0005576">
    <property type="term" value="C:extracellular region"/>
    <property type="evidence" value="ECO:0007669"/>
    <property type="project" value="UniProtKB-SubCell"/>
</dbReference>
<organism evidence="5 6">
    <name type="scientific">Gigaspora rosea</name>
    <dbReference type="NCBI Taxonomy" id="44941"/>
    <lineage>
        <taxon>Eukaryota</taxon>
        <taxon>Fungi</taxon>
        <taxon>Fungi incertae sedis</taxon>
        <taxon>Mucoromycota</taxon>
        <taxon>Glomeromycotina</taxon>
        <taxon>Glomeromycetes</taxon>
        <taxon>Diversisporales</taxon>
        <taxon>Gigasporaceae</taxon>
        <taxon>Gigaspora</taxon>
    </lineage>
</organism>
<gene>
    <name evidence="5" type="ORF">C2G38_2177354</name>
</gene>
<evidence type="ECO:0000313" key="6">
    <source>
        <dbReference type="Proteomes" id="UP000266673"/>
    </source>
</evidence>
<evidence type="ECO:0000256" key="3">
    <source>
        <dbReference type="ARBA" id="ARBA00022525"/>
    </source>
</evidence>
<feature type="domain" description="Crinkler effector protein N-terminal" evidence="4">
    <location>
        <begin position="14"/>
        <end position="103"/>
    </location>
</feature>
<evidence type="ECO:0000256" key="1">
    <source>
        <dbReference type="ARBA" id="ARBA00004340"/>
    </source>
</evidence>
<protein>
    <recommendedName>
        <fullName evidence="4">Crinkler effector protein N-terminal domain-containing protein</fullName>
    </recommendedName>
</protein>
<proteinExistence type="predicted"/>
<dbReference type="Proteomes" id="UP000266673">
    <property type="component" value="Unassembled WGS sequence"/>
</dbReference>
<evidence type="ECO:0000313" key="5">
    <source>
        <dbReference type="EMBL" id="RIB21204.1"/>
    </source>
</evidence>
<keyword evidence="6" id="KW-1185">Reference proteome</keyword>